<feature type="transmembrane region" description="Helical" evidence="6">
    <location>
        <begin position="7"/>
        <end position="28"/>
    </location>
</feature>
<evidence type="ECO:0000256" key="4">
    <source>
        <dbReference type="ARBA" id="ARBA00022989"/>
    </source>
</evidence>
<comment type="similarity">
    <text evidence="2">Belongs to the membrane fusion protein (MFP) (TC 8.A.1) family.</text>
</comment>
<dbReference type="Pfam" id="PF25954">
    <property type="entry name" value="Beta-barrel_RND_2"/>
    <property type="match status" value="1"/>
</dbReference>
<evidence type="ECO:0000256" key="6">
    <source>
        <dbReference type="SAM" id="Phobius"/>
    </source>
</evidence>
<comment type="caution">
    <text evidence="8">The sequence shown here is derived from an EMBL/GenBank/DDBJ whole genome shotgun (WGS) entry which is preliminary data.</text>
</comment>
<dbReference type="EMBL" id="PXYW01000051">
    <property type="protein sequence ID" value="PSR32117.1"/>
    <property type="molecule type" value="Genomic_DNA"/>
</dbReference>
<evidence type="ECO:0000256" key="3">
    <source>
        <dbReference type="ARBA" id="ARBA00022692"/>
    </source>
</evidence>
<comment type="subcellular location">
    <subcellularLocation>
        <location evidence="1">Membrane</location>
        <topology evidence="1">Single-pass membrane protein</topology>
    </subcellularLocation>
</comment>
<keyword evidence="3 6" id="KW-0812">Transmembrane</keyword>
<gene>
    <name evidence="8" type="ORF">C7B46_15630</name>
</gene>
<dbReference type="PANTHER" id="PTHR30386">
    <property type="entry name" value="MEMBRANE FUSION SUBUNIT OF EMRAB-TOLC MULTIDRUG EFFLUX PUMP"/>
    <property type="match status" value="1"/>
</dbReference>
<keyword evidence="5 6" id="KW-0472">Membrane</keyword>
<dbReference type="InterPro" id="IPR058792">
    <property type="entry name" value="Beta-barrel_RND_2"/>
</dbReference>
<feature type="domain" description="CusB-like beta-barrel" evidence="7">
    <location>
        <begin position="132"/>
        <end position="174"/>
    </location>
</feature>
<sequence>MKQSRLILINILILVAVIIVGGLGVYYWNQNYNYVSTQDASVSAPTIPVPALAAGTIENLSLQTGQHVTKGQIVGQEIVAGTATGKGAAATTTINLVAPASGTIATVSTSNGQVVGAGTPLFTEVKLDQVTVVANIPETKIRNVSVGQTATIYVDAHPGVSFTGTVQAIQPTTQSFFSLIPTSATAGTYTKVTQRVPVILSINTAGYSLLPGENCEVRITIH</sequence>
<dbReference type="SUPFAM" id="SSF51230">
    <property type="entry name" value="Single hybrid motif"/>
    <property type="match status" value="1"/>
</dbReference>
<dbReference type="InterPro" id="IPR050739">
    <property type="entry name" value="MFP"/>
</dbReference>
<dbReference type="Proteomes" id="UP000242972">
    <property type="component" value="Unassembled WGS sequence"/>
</dbReference>
<protein>
    <submittedName>
        <fullName evidence="8">Secretion protein HlyD</fullName>
    </submittedName>
</protein>
<organism evidence="8 9">
    <name type="scientific">Sulfobacillus benefaciens</name>
    <dbReference type="NCBI Taxonomy" id="453960"/>
    <lineage>
        <taxon>Bacteria</taxon>
        <taxon>Bacillati</taxon>
        <taxon>Bacillota</taxon>
        <taxon>Clostridia</taxon>
        <taxon>Eubacteriales</taxon>
        <taxon>Clostridiales Family XVII. Incertae Sedis</taxon>
        <taxon>Sulfobacillus</taxon>
    </lineage>
</organism>
<evidence type="ECO:0000256" key="1">
    <source>
        <dbReference type="ARBA" id="ARBA00004167"/>
    </source>
</evidence>
<evidence type="ECO:0000256" key="2">
    <source>
        <dbReference type="ARBA" id="ARBA00009477"/>
    </source>
</evidence>
<reference evidence="8 9" key="1">
    <citation type="journal article" date="2014" name="BMC Genomics">
        <title>Comparison of environmental and isolate Sulfobacillus genomes reveals diverse carbon, sulfur, nitrogen, and hydrogen metabolisms.</title>
        <authorList>
            <person name="Justice N.B."/>
            <person name="Norman A."/>
            <person name="Brown C.T."/>
            <person name="Singh A."/>
            <person name="Thomas B.C."/>
            <person name="Banfield J.F."/>
        </authorList>
    </citation>
    <scope>NUCLEOTIDE SEQUENCE [LARGE SCALE GENOMIC DNA]</scope>
    <source>
        <strain evidence="8">AMDSBA4</strain>
    </source>
</reference>
<name>A0A2T2XCD6_9FIRM</name>
<dbReference type="GO" id="GO:0016020">
    <property type="term" value="C:membrane"/>
    <property type="evidence" value="ECO:0007669"/>
    <property type="project" value="UniProtKB-SubCell"/>
</dbReference>
<evidence type="ECO:0000313" key="8">
    <source>
        <dbReference type="EMBL" id="PSR32117.1"/>
    </source>
</evidence>
<dbReference type="InterPro" id="IPR011053">
    <property type="entry name" value="Single_hybrid_motif"/>
</dbReference>
<dbReference type="PANTHER" id="PTHR30386:SF26">
    <property type="entry name" value="TRANSPORT PROTEIN COMB"/>
    <property type="match status" value="1"/>
</dbReference>
<dbReference type="AlphaFoldDB" id="A0A2T2XCD6"/>
<proteinExistence type="inferred from homology"/>
<evidence type="ECO:0000259" key="7">
    <source>
        <dbReference type="Pfam" id="PF25954"/>
    </source>
</evidence>
<evidence type="ECO:0000313" key="9">
    <source>
        <dbReference type="Proteomes" id="UP000242972"/>
    </source>
</evidence>
<evidence type="ECO:0000256" key="5">
    <source>
        <dbReference type="ARBA" id="ARBA00023136"/>
    </source>
</evidence>
<accession>A0A2T2XCD6</accession>
<dbReference type="Gene3D" id="2.40.30.170">
    <property type="match status" value="1"/>
</dbReference>
<keyword evidence="4 6" id="KW-1133">Transmembrane helix</keyword>